<evidence type="ECO:0000313" key="3">
    <source>
        <dbReference type="Proteomes" id="UP001497382"/>
    </source>
</evidence>
<organism evidence="2 3">
    <name type="scientific">Larinioides sclopetarius</name>
    <dbReference type="NCBI Taxonomy" id="280406"/>
    <lineage>
        <taxon>Eukaryota</taxon>
        <taxon>Metazoa</taxon>
        <taxon>Ecdysozoa</taxon>
        <taxon>Arthropoda</taxon>
        <taxon>Chelicerata</taxon>
        <taxon>Arachnida</taxon>
        <taxon>Araneae</taxon>
        <taxon>Araneomorphae</taxon>
        <taxon>Entelegynae</taxon>
        <taxon>Araneoidea</taxon>
        <taxon>Araneidae</taxon>
        <taxon>Larinioides</taxon>
    </lineage>
</organism>
<evidence type="ECO:0000256" key="1">
    <source>
        <dbReference type="SAM" id="MobiDB-lite"/>
    </source>
</evidence>
<comment type="caution">
    <text evidence="2">The sequence shown here is derived from an EMBL/GenBank/DDBJ whole genome shotgun (WGS) entry which is preliminary data.</text>
</comment>
<dbReference type="Proteomes" id="UP001497382">
    <property type="component" value="Unassembled WGS sequence"/>
</dbReference>
<keyword evidence="3" id="KW-1185">Reference proteome</keyword>
<reference evidence="2 3" key="1">
    <citation type="submission" date="2024-04" db="EMBL/GenBank/DDBJ databases">
        <authorList>
            <person name="Rising A."/>
            <person name="Reimegard J."/>
            <person name="Sonavane S."/>
            <person name="Akerstrom W."/>
            <person name="Nylinder S."/>
            <person name="Hedman E."/>
            <person name="Kallberg Y."/>
        </authorList>
    </citation>
    <scope>NUCLEOTIDE SEQUENCE [LARGE SCALE GENOMIC DNA]</scope>
</reference>
<gene>
    <name evidence="2" type="ORF">LARSCL_LOCUS1754</name>
</gene>
<proteinExistence type="predicted"/>
<name>A0AAV1YXV7_9ARAC</name>
<feature type="non-terminal residue" evidence="2">
    <location>
        <position position="58"/>
    </location>
</feature>
<protein>
    <submittedName>
        <fullName evidence="2">Uncharacterized protein</fullName>
    </submittedName>
</protein>
<sequence>MNIGRKKNSVFLTSPTNGNRLDPRHTEGPNRPIMRLKRPPFLSSFQMHFNVPQTLHFN</sequence>
<dbReference type="EMBL" id="CAXIEN010000010">
    <property type="protein sequence ID" value="CAL1263932.1"/>
    <property type="molecule type" value="Genomic_DNA"/>
</dbReference>
<feature type="compositionally biased region" description="Polar residues" evidence="1">
    <location>
        <begin position="10"/>
        <end position="19"/>
    </location>
</feature>
<evidence type="ECO:0000313" key="2">
    <source>
        <dbReference type="EMBL" id="CAL1263932.1"/>
    </source>
</evidence>
<dbReference type="AlphaFoldDB" id="A0AAV1YXV7"/>
<feature type="region of interest" description="Disordered" evidence="1">
    <location>
        <begin position="1"/>
        <end position="34"/>
    </location>
</feature>
<accession>A0AAV1YXV7</accession>